<feature type="signal peptide" evidence="5">
    <location>
        <begin position="1"/>
        <end position="17"/>
    </location>
</feature>
<keyword evidence="4" id="KW-0720">Serine protease</keyword>
<dbReference type="PANTHER" id="PTHR32060">
    <property type="entry name" value="TAIL-SPECIFIC PROTEASE"/>
    <property type="match status" value="1"/>
</dbReference>
<feature type="chain" id="PRO_5043430207" description="PDZ domain-containing protein" evidence="5">
    <location>
        <begin position="18"/>
        <end position="407"/>
    </location>
</feature>
<dbReference type="InterPro" id="IPR005151">
    <property type="entry name" value="Tail-specific_protease"/>
</dbReference>
<dbReference type="InterPro" id="IPR004447">
    <property type="entry name" value="Peptidase_S41A"/>
</dbReference>
<name>A0AAW1P4J0_9CHLO</name>
<comment type="similarity">
    <text evidence="1">Belongs to the peptidase S41A family.</text>
</comment>
<keyword evidence="8" id="KW-1185">Reference proteome</keyword>
<dbReference type="InterPro" id="IPR001478">
    <property type="entry name" value="PDZ"/>
</dbReference>
<dbReference type="Gene3D" id="2.30.42.10">
    <property type="match status" value="1"/>
</dbReference>
<reference evidence="7 8" key="1">
    <citation type="journal article" date="2024" name="Nat. Commun.">
        <title>Phylogenomics reveals the evolutionary origins of lichenization in chlorophyte algae.</title>
        <authorList>
            <person name="Puginier C."/>
            <person name="Libourel C."/>
            <person name="Otte J."/>
            <person name="Skaloud P."/>
            <person name="Haon M."/>
            <person name="Grisel S."/>
            <person name="Petersen M."/>
            <person name="Berrin J.G."/>
            <person name="Delaux P.M."/>
            <person name="Dal Grande F."/>
            <person name="Keller J."/>
        </authorList>
    </citation>
    <scope>NUCLEOTIDE SEQUENCE [LARGE SCALE GENOMIC DNA]</scope>
    <source>
        <strain evidence="7 8">SAG 2036</strain>
    </source>
</reference>
<dbReference type="Gene3D" id="3.90.226.10">
    <property type="entry name" value="2-enoyl-CoA Hydratase, Chain A, domain 1"/>
    <property type="match status" value="1"/>
</dbReference>
<dbReference type="SMART" id="SM00245">
    <property type="entry name" value="TSPc"/>
    <property type="match status" value="1"/>
</dbReference>
<gene>
    <name evidence="7" type="ORF">WJX73_002287</name>
</gene>
<evidence type="ECO:0000259" key="6">
    <source>
        <dbReference type="PROSITE" id="PS50106"/>
    </source>
</evidence>
<dbReference type="GO" id="GO:0004175">
    <property type="term" value="F:endopeptidase activity"/>
    <property type="evidence" value="ECO:0007669"/>
    <property type="project" value="TreeGrafter"/>
</dbReference>
<organism evidence="7 8">
    <name type="scientific">Symbiochloris irregularis</name>
    <dbReference type="NCBI Taxonomy" id="706552"/>
    <lineage>
        <taxon>Eukaryota</taxon>
        <taxon>Viridiplantae</taxon>
        <taxon>Chlorophyta</taxon>
        <taxon>core chlorophytes</taxon>
        <taxon>Trebouxiophyceae</taxon>
        <taxon>Trebouxiales</taxon>
        <taxon>Trebouxiaceae</taxon>
        <taxon>Symbiochloris</taxon>
    </lineage>
</organism>
<evidence type="ECO:0000256" key="5">
    <source>
        <dbReference type="SAM" id="SignalP"/>
    </source>
</evidence>
<keyword evidence="5" id="KW-0732">Signal</keyword>
<dbReference type="SUPFAM" id="SSF52096">
    <property type="entry name" value="ClpP/crotonase"/>
    <property type="match status" value="1"/>
</dbReference>
<keyword evidence="2" id="KW-0645">Protease</keyword>
<dbReference type="CDD" id="cd07560">
    <property type="entry name" value="Peptidase_S41_CPP"/>
    <property type="match status" value="1"/>
</dbReference>
<comment type="caution">
    <text evidence="7">The sequence shown here is derived from an EMBL/GenBank/DDBJ whole genome shotgun (WGS) entry which is preliminary data.</text>
</comment>
<dbReference type="Proteomes" id="UP001465755">
    <property type="component" value="Unassembled WGS sequence"/>
</dbReference>
<dbReference type="PANTHER" id="PTHR32060:SF22">
    <property type="entry name" value="CARBOXYL-TERMINAL-PROCESSING PEPTIDASE 3, CHLOROPLASTIC"/>
    <property type="match status" value="1"/>
</dbReference>
<feature type="domain" description="PDZ" evidence="6">
    <location>
        <begin position="103"/>
        <end position="172"/>
    </location>
</feature>
<dbReference type="Gene3D" id="3.30.750.44">
    <property type="match status" value="1"/>
</dbReference>
<dbReference type="SMART" id="SM00228">
    <property type="entry name" value="PDZ"/>
    <property type="match status" value="1"/>
</dbReference>
<proteinExistence type="inferred from homology"/>
<accession>A0AAW1P4J0</accession>
<evidence type="ECO:0000256" key="2">
    <source>
        <dbReference type="ARBA" id="ARBA00022670"/>
    </source>
</evidence>
<dbReference type="PROSITE" id="PS50106">
    <property type="entry name" value="PDZ"/>
    <property type="match status" value="1"/>
</dbReference>
<dbReference type="GO" id="GO:0008236">
    <property type="term" value="F:serine-type peptidase activity"/>
    <property type="evidence" value="ECO:0007669"/>
    <property type="project" value="UniProtKB-KW"/>
</dbReference>
<dbReference type="Pfam" id="PF03572">
    <property type="entry name" value="Peptidase_S41"/>
    <property type="match status" value="1"/>
</dbReference>
<evidence type="ECO:0000256" key="1">
    <source>
        <dbReference type="ARBA" id="ARBA00009179"/>
    </source>
</evidence>
<dbReference type="InterPro" id="IPR029045">
    <property type="entry name" value="ClpP/crotonase-like_dom_sf"/>
</dbReference>
<keyword evidence="3" id="KW-0378">Hydrolase</keyword>
<evidence type="ECO:0000256" key="3">
    <source>
        <dbReference type="ARBA" id="ARBA00022801"/>
    </source>
</evidence>
<dbReference type="EMBL" id="JALJOQ010000058">
    <property type="protein sequence ID" value="KAK9803521.1"/>
    <property type="molecule type" value="Genomic_DNA"/>
</dbReference>
<evidence type="ECO:0000313" key="7">
    <source>
        <dbReference type="EMBL" id="KAK9803521.1"/>
    </source>
</evidence>
<evidence type="ECO:0000313" key="8">
    <source>
        <dbReference type="Proteomes" id="UP001465755"/>
    </source>
</evidence>
<sequence>MGAAALAAAAVLYVSTASSLQASALDTAAPSLNRSTDTSLIKSCWDWVEATFVDGRTQNVDWDSTLQAALAEAGDTADLSSILPSMLKTLGDYYTRLVPAQEASRFSMLTTGQVVHVGLGLQPGHSNAMQVVYVAMGSAAERQGVMVGDEVISVNGRSPALLSKGQLSAALRAECQLQLQRHARSVEAESGPPTEMLMTLVPEPILAHQVTYALMQGDDSDKPTGYIHISAFGHDTAADTRHAIKILKGQGAVQIVIDLRGNGGGVIRAGLDVAELVLEGGQIFCHGINRAGPEWEVSIAGDHHILSEPLAVMVNDSTASTSEILAAALQGHGRALLVGEHTFGKGRTQRVVSLPDGSTLLVSNALLTSPTHARIDKVGLDPDAVAGLFAVFYALYMCMIRFDYGEI</sequence>
<dbReference type="SUPFAM" id="SSF50156">
    <property type="entry name" value="PDZ domain-like"/>
    <property type="match status" value="1"/>
</dbReference>
<protein>
    <recommendedName>
        <fullName evidence="6">PDZ domain-containing protein</fullName>
    </recommendedName>
</protein>
<dbReference type="InterPro" id="IPR036034">
    <property type="entry name" value="PDZ_sf"/>
</dbReference>
<dbReference type="GO" id="GO:0006508">
    <property type="term" value="P:proteolysis"/>
    <property type="evidence" value="ECO:0007669"/>
    <property type="project" value="UniProtKB-KW"/>
</dbReference>
<dbReference type="AlphaFoldDB" id="A0AAW1P4J0"/>
<evidence type="ECO:0000256" key="4">
    <source>
        <dbReference type="ARBA" id="ARBA00022825"/>
    </source>
</evidence>